<evidence type="ECO:0000313" key="2">
    <source>
        <dbReference type="Proteomes" id="UP001431783"/>
    </source>
</evidence>
<name>A0AAW1V883_9CUCU</name>
<accession>A0AAW1V883</accession>
<proteinExistence type="predicted"/>
<reference evidence="1 2" key="1">
    <citation type="submission" date="2023-03" db="EMBL/GenBank/DDBJ databases">
        <title>Genome insight into feeding habits of ladybird beetles.</title>
        <authorList>
            <person name="Li H.-S."/>
            <person name="Huang Y.-H."/>
            <person name="Pang H."/>
        </authorList>
    </citation>
    <scope>NUCLEOTIDE SEQUENCE [LARGE SCALE GENOMIC DNA]</scope>
    <source>
        <strain evidence="1">SYSU_2023b</strain>
        <tissue evidence="1">Whole body</tissue>
    </source>
</reference>
<gene>
    <name evidence="1" type="ORF">WA026_014610</name>
</gene>
<organism evidence="1 2">
    <name type="scientific">Henosepilachna vigintioctopunctata</name>
    <dbReference type="NCBI Taxonomy" id="420089"/>
    <lineage>
        <taxon>Eukaryota</taxon>
        <taxon>Metazoa</taxon>
        <taxon>Ecdysozoa</taxon>
        <taxon>Arthropoda</taxon>
        <taxon>Hexapoda</taxon>
        <taxon>Insecta</taxon>
        <taxon>Pterygota</taxon>
        <taxon>Neoptera</taxon>
        <taxon>Endopterygota</taxon>
        <taxon>Coleoptera</taxon>
        <taxon>Polyphaga</taxon>
        <taxon>Cucujiformia</taxon>
        <taxon>Coccinelloidea</taxon>
        <taxon>Coccinellidae</taxon>
        <taxon>Epilachninae</taxon>
        <taxon>Epilachnini</taxon>
        <taxon>Henosepilachna</taxon>
    </lineage>
</organism>
<comment type="caution">
    <text evidence="1">The sequence shown here is derived from an EMBL/GenBank/DDBJ whole genome shotgun (WGS) entry which is preliminary data.</text>
</comment>
<sequence>MTVEYTEFSLEARLKISPVEIEDEATYKCEITYLEVRENCDVVQIVKLTTLGENEKFELQNAEIPGEKYKKVKITYRCE</sequence>
<dbReference type="EMBL" id="JARQZJ010000128">
    <property type="protein sequence ID" value="KAK9891368.1"/>
    <property type="molecule type" value="Genomic_DNA"/>
</dbReference>
<keyword evidence="2" id="KW-1185">Reference proteome</keyword>
<protein>
    <recommendedName>
        <fullName evidence="3">Ig-like domain-containing protein</fullName>
    </recommendedName>
</protein>
<evidence type="ECO:0008006" key="3">
    <source>
        <dbReference type="Google" id="ProtNLM"/>
    </source>
</evidence>
<dbReference type="AlphaFoldDB" id="A0AAW1V883"/>
<dbReference type="Proteomes" id="UP001431783">
    <property type="component" value="Unassembled WGS sequence"/>
</dbReference>
<evidence type="ECO:0000313" key="1">
    <source>
        <dbReference type="EMBL" id="KAK9891368.1"/>
    </source>
</evidence>